<accession>A0A951Q4V0</accession>
<reference evidence="2" key="2">
    <citation type="journal article" date="2022" name="Microbiol. Resour. Announc.">
        <title>Metagenome Sequencing to Explore Phylogenomics of Terrestrial Cyanobacteria.</title>
        <authorList>
            <person name="Ward R.D."/>
            <person name="Stajich J.E."/>
            <person name="Johansen J.R."/>
            <person name="Huntemann M."/>
            <person name="Clum A."/>
            <person name="Foster B."/>
            <person name="Foster B."/>
            <person name="Roux S."/>
            <person name="Palaniappan K."/>
            <person name="Varghese N."/>
            <person name="Mukherjee S."/>
            <person name="Reddy T.B.K."/>
            <person name="Daum C."/>
            <person name="Copeland A."/>
            <person name="Chen I.A."/>
            <person name="Ivanova N.N."/>
            <person name="Kyrpides N.C."/>
            <person name="Shapiro N."/>
            <person name="Eloe-Fadrosh E.A."/>
            <person name="Pietrasiak N."/>
        </authorList>
    </citation>
    <scope>NUCLEOTIDE SEQUENCE</scope>
    <source>
        <strain evidence="2">JT2-VF2</strain>
    </source>
</reference>
<feature type="chain" id="PRO_5036830957" evidence="1">
    <location>
        <begin position="26"/>
        <end position="197"/>
    </location>
</feature>
<evidence type="ECO:0000313" key="3">
    <source>
        <dbReference type="Proteomes" id="UP000715781"/>
    </source>
</evidence>
<evidence type="ECO:0000256" key="1">
    <source>
        <dbReference type="SAM" id="SignalP"/>
    </source>
</evidence>
<name>A0A951Q4V0_9NOST</name>
<dbReference type="AlphaFoldDB" id="A0A951Q4V0"/>
<comment type="caution">
    <text evidence="2">The sequence shown here is derived from an EMBL/GenBank/DDBJ whole genome shotgun (WGS) entry which is preliminary data.</text>
</comment>
<evidence type="ECO:0000313" key="2">
    <source>
        <dbReference type="EMBL" id="MBW4565780.1"/>
    </source>
</evidence>
<gene>
    <name evidence="2" type="ORF">KME32_32790</name>
</gene>
<dbReference type="Pfam" id="PF04228">
    <property type="entry name" value="Zn_peptidase"/>
    <property type="match status" value="1"/>
</dbReference>
<proteinExistence type="predicted"/>
<protein>
    <submittedName>
        <fullName evidence="2">Neutral zinc metallopeptidase</fullName>
    </submittedName>
</protein>
<feature type="signal peptide" evidence="1">
    <location>
        <begin position="1"/>
        <end position="25"/>
    </location>
</feature>
<dbReference type="Proteomes" id="UP000715781">
    <property type="component" value="Unassembled WGS sequence"/>
</dbReference>
<reference evidence="2" key="1">
    <citation type="submission" date="2021-05" db="EMBL/GenBank/DDBJ databases">
        <authorList>
            <person name="Pietrasiak N."/>
            <person name="Ward R."/>
            <person name="Stajich J.E."/>
            <person name="Kurbessoian T."/>
        </authorList>
    </citation>
    <scope>NUCLEOTIDE SEQUENCE</scope>
    <source>
        <strain evidence="2">JT2-VF2</strain>
    </source>
</reference>
<organism evidence="2 3">
    <name type="scientific">Mojavia pulchra JT2-VF2</name>
    <dbReference type="NCBI Taxonomy" id="287848"/>
    <lineage>
        <taxon>Bacteria</taxon>
        <taxon>Bacillati</taxon>
        <taxon>Cyanobacteriota</taxon>
        <taxon>Cyanophyceae</taxon>
        <taxon>Nostocales</taxon>
        <taxon>Nostocaceae</taxon>
    </lineage>
</organism>
<keyword evidence="1" id="KW-0732">Signal</keyword>
<dbReference type="InterPro" id="IPR007343">
    <property type="entry name" value="Uncharacterised_pept_Zn_put"/>
</dbReference>
<dbReference type="EMBL" id="JAHHHN010000047">
    <property type="protein sequence ID" value="MBW4565780.1"/>
    <property type="molecule type" value="Genomic_DNA"/>
</dbReference>
<sequence>MKALKALTTALISITSVLVSVPVKAEWAPKAVVDGVYAGIQHIHGYRATPQLVWNVAQGSRGRCGRIYGSHYCKLNHTVYITRQDIRMAYYFGDAALAYIVAHEYAHAMQTAYRFQPRVTPISELQADCLAGVYLGLIPNIVLDDRDILEISSLAYHLGDYQWGSRHHHGTPAQRVNAVRLGIRGAVDGRGFSTCRV</sequence>